<dbReference type="Pfam" id="PF07992">
    <property type="entry name" value="Pyr_redox_2"/>
    <property type="match status" value="1"/>
</dbReference>
<accession>A0A4Z0YCC6</accession>
<evidence type="ECO:0000259" key="2">
    <source>
        <dbReference type="Pfam" id="PF07992"/>
    </source>
</evidence>
<reference evidence="3 4" key="1">
    <citation type="submission" date="2019-03" db="EMBL/GenBank/DDBJ databases">
        <title>Draft genome sequence of Xylaria hypoxylon DSM 108379, a ubiquitous saprotrophic-parasitic fungi on hardwood.</title>
        <authorList>
            <person name="Buettner E."/>
            <person name="Leonhardt S."/>
            <person name="Gebauer A.M."/>
            <person name="Liers C."/>
            <person name="Hofrichter M."/>
            <person name="Kellner H."/>
        </authorList>
    </citation>
    <scope>NUCLEOTIDE SEQUENCE [LARGE SCALE GENOMIC DNA]</scope>
    <source>
        <strain evidence="3 4">DSM 108379</strain>
    </source>
</reference>
<dbReference type="SUPFAM" id="SSF51905">
    <property type="entry name" value="FAD/NAD(P)-binding domain"/>
    <property type="match status" value="1"/>
</dbReference>
<sequence>MFKKAWLVARAVGSIGSFIGYLVSRSVWLRMRRIRHHLSSSASSNHIEHEQRNIVVIGTSMAGYHAAKTIAESLLPGSPYRVVVIEAHDHFHFTWVLPRFCVIEGHEHKAFIPYGPYLRHIPESALRWVQGRAVRITKDSVHLSSGEEVPYEFLVVATGAGASDALPSRVDSDDKSEGITKLKNIQTRIKEAKNLVVVGGGAAGVELATDAKSQYPEKTVVLVHSRDSVMHRFGPELQKAATEGLKDLGVEVITGDRLIGEDKERGVVTLKSGEEVECDFLVNCAGQKPNSTLIRELSPISITATGHIRAKPTMQIDDGSLPNVYVCGDVAETSTPNPNSRSARAQAAVASDNVILAIDGCKPANKYKPNWLEALIKLTLGLDRSVTHIGDFSGTELLFPAKEKDLALMSGGAWKHMGASPFQDDTETLQRFFTKA</sequence>
<dbReference type="Gene3D" id="3.50.50.100">
    <property type="match status" value="1"/>
</dbReference>
<dbReference type="EMBL" id="SKBN01000453">
    <property type="protein sequence ID" value="TGJ77598.1"/>
    <property type="molecule type" value="Genomic_DNA"/>
</dbReference>
<organism evidence="3 4">
    <name type="scientific">Xylaria hypoxylon</name>
    <dbReference type="NCBI Taxonomy" id="37992"/>
    <lineage>
        <taxon>Eukaryota</taxon>
        <taxon>Fungi</taxon>
        <taxon>Dikarya</taxon>
        <taxon>Ascomycota</taxon>
        <taxon>Pezizomycotina</taxon>
        <taxon>Sordariomycetes</taxon>
        <taxon>Xylariomycetidae</taxon>
        <taxon>Xylariales</taxon>
        <taxon>Xylariaceae</taxon>
        <taxon>Xylaria</taxon>
    </lineage>
</organism>
<dbReference type="Proteomes" id="UP000297716">
    <property type="component" value="Unassembled WGS sequence"/>
</dbReference>
<dbReference type="GO" id="GO:0050660">
    <property type="term" value="F:flavin adenine dinucleotide binding"/>
    <property type="evidence" value="ECO:0007669"/>
    <property type="project" value="TreeGrafter"/>
</dbReference>
<keyword evidence="4" id="KW-1185">Reference proteome</keyword>
<dbReference type="PANTHER" id="PTHR43735">
    <property type="entry name" value="APOPTOSIS-INDUCING FACTOR 1"/>
    <property type="match status" value="1"/>
</dbReference>
<keyword evidence="1" id="KW-1133">Transmembrane helix</keyword>
<dbReference type="GO" id="GO:0005737">
    <property type="term" value="C:cytoplasm"/>
    <property type="evidence" value="ECO:0007669"/>
    <property type="project" value="TreeGrafter"/>
</dbReference>
<dbReference type="STRING" id="37992.A0A4Z0YCC6"/>
<name>A0A4Z0YCC6_9PEZI</name>
<dbReference type="GO" id="GO:0004174">
    <property type="term" value="F:electron-transferring-flavoprotein dehydrogenase activity"/>
    <property type="evidence" value="ECO:0007669"/>
    <property type="project" value="TreeGrafter"/>
</dbReference>
<comment type="caution">
    <text evidence="3">The sequence shown here is derived from an EMBL/GenBank/DDBJ whole genome shotgun (WGS) entry which is preliminary data.</text>
</comment>
<dbReference type="InterPro" id="IPR036188">
    <property type="entry name" value="FAD/NAD-bd_sf"/>
</dbReference>
<dbReference type="AlphaFoldDB" id="A0A4Z0YCC6"/>
<evidence type="ECO:0000313" key="3">
    <source>
        <dbReference type="EMBL" id="TGJ77598.1"/>
    </source>
</evidence>
<keyword evidence="1" id="KW-0472">Membrane</keyword>
<feature type="transmembrane region" description="Helical" evidence="1">
    <location>
        <begin position="6"/>
        <end position="23"/>
    </location>
</feature>
<protein>
    <recommendedName>
        <fullName evidence="2">FAD/NAD(P)-binding domain-containing protein</fullName>
    </recommendedName>
</protein>
<dbReference type="OrthoDB" id="202203at2759"/>
<dbReference type="PANTHER" id="PTHR43735:SF11">
    <property type="entry name" value="HYPOTHETICAL OXIDOREDUCTASE (EUROFUNG)"/>
    <property type="match status" value="1"/>
</dbReference>
<evidence type="ECO:0000256" key="1">
    <source>
        <dbReference type="SAM" id="Phobius"/>
    </source>
</evidence>
<evidence type="ECO:0000313" key="4">
    <source>
        <dbReference type="Proteomes" id="UP000297716"/>
    </source>
</evidence>
<keyword evidence="1" id="KW-0812">Transmembrane</keyword>
<feature type="domain" description="FAD/NAD(P)-binding" evidence="2">
    <location>
        <begin position="53"/>
        <end position="349"/>
    </location>
</feature>
<dbReference type="PRINTS" id="PR00368">
    <property type="entry name" value="FADPNR"/>
</dbReference>
<proteinExistence type="predicted"/>
<gene>
    <name evidence="3" type="ORF">E0Z10_g10673</name>
</gene>
<dbReference type="PRINTS" id="PR00411">
    <property type="entry name" value="PNDRDTASEI"/>
</dbReference>
<dbReference type="InterPro" id="IPR023753">
    <property type="entry name" value="FAD/NAD-binding_dom"/>
</dbReference>